<dbReference type="PROSITE" id="PS50166">
    <property type="entry name" value="IMPORTIN_B_NT"/>
    <property type="match status" value="1"/>
</dbReference>
<reference evidence="6" key="1">
    <citation type="journal article" date="2020" name="J. Eukaryot. Microbiol.">
        <title>De novo Sequencing, Assembly and Annotation of the Transcriptome for the Free-Living Testate Amoeba Arcella intermedia.</title>
        <authorList>
            <person name="Ribeiro G.M."/>
            <person name="Porfirio-Sousa A.L."/>
            <person name="Maurer-Alcala X.X."/>
            <person name="Katz L.A."/>
            <person name="Lahr D.J.G."/>
        </authorList>
    </citation>
    <scope>NUCLEOTIDE SEQUENCE</scope>
</reference>
<dbReference type="GO" id="GO:0005635">
    <property type="term" value="C:nuclear envelope"/>
    <property type="evidence" value="ECO:0007669"/>
    <property type="project" value="TreeGrafter"/>
</dbReference>
<evidence type="ECO:0000259" key="5">
    <source>
        <dbReference type="PROSITE" id="PS50166"/>
    </source>
</evidence>
<accession>A0A6B2KWW1</accession>
<dbReference type="PANTHER" id="PTHR10997">
    <property type="entry name" value="IMPORTIN-7, 8, 11"/>
    <property type="match status" value="1"/>
</dbReference>
<dbReference type="EMBL" id="GIBP01000301">
    <property type="protein sequence ID" value="NDV29270.1"/>
    <property type="molecule type" value="Transcribed_RNA"/>
</dbReference>
<dbReference type="AlphaFoldDB" id="A0A6B2KWW1"/>
<dbReference type="InterPro" id="IPR011989">
    <property type="entry name" value="ARM-like"/>
</dbReference>
<organism evidence="6">
    <name type="scientific">Arcella intermedia</name>
    <dbReference type="NCBI Taxonomy" id="1963864"/>
    <lineage>
        <taxon>Eukaryota</taxon>
        <taxon>Amoebozoa</taxon>
        <taxon>Tubulinea</taxon>
        <taxon>Elardia</taxon>
        <taxon>Arcellinida</taxon>
        <taxon>Sphaerothecina</taxon>
        <taxon>Arcellidae</taxon>
        <taxon>Arcella</taxon>
    </lineage>
</organism>
<name>A0A6B2KWW1_9EUKA</name>
<dbReference type="InterPro" id="IPR056840">
    <property type="entry name" value="HEAT_IPO9_central"/>
</dbReference>
<dbReference type="Gene3D" id="1.25.10.10">
    <property type="entry name" value="Leucine-rich Repeat Variant"/>
    <property type="match status" value="1"/>
</dbReference>
<dbReference type="Pfam" id="PF25018">
    <property type="entry name" value="HEAT_IPO9_c"/>
    <property type="match status" value="1"/>
</dbReference>
<evidence type="ECO:0000256" key="2">
    <source>
        <dbReference type="ARBA" id="ARBA00022448"/>
    </source>
</evidence>
<proteinExistence type="predicted"/>
<evidence type="ECO:0000256" key="4">
    <source>
        <dbReference type="ARBA" id="ARBA00023242"/>
    </source>
</evidence>
<keyword evidence="3" id="KW-0653">Protein transport</keyword>
<comment type="subcellular location">
    <subcellularLocation>
        <location evidence="1">Nucleus</location>
    </subcellularLocation>
</comment>
<dbReference type="PANTHER" id="PTHR10997:SF9">
    <property type="entry name" value="IMPORTIN-9"/>
    <property type="match status" value="1"/>
</dbReference>
<keyword evidence="4" id="KW-0539">Nucleus</keyword>
<feature type="domain" description="Importin N-terminal" evidence="5">
    <location>
        <begin position="1"/>
        <end position="52"/>
    </location>
</feature>
<sequence length="961" mass="108374">MPLDVRQLAGIMLKRLIRDHWEPPLDKLGSLKRIGEKDREVIKSVLPQALAFQQNKLRMAAAMCISYIAHWDWPEKWPDLVPNLLNCLSSHNIFLVEGAMSCLEAIAAGDNATDEQLPSLVTLTFPPLLQIVAETGSKFDERIKMRAVSVVSACIEWLYTTKSSNTTMLATFQTLMPHWIQSFQHHLSIVVPPNHFFGLKIAILNTVSYLIHTFPEMKNEIDRLLVPIWSFLVGLKDGYEEMAIKNDALTQVVGFRDGESALTYGLAPFISSSFEVFNSLLSKSKYRPLLKNHLPQLFYLIIGYMQMTEEQIDVYDSDPNQWVADEDDETLELSVRISTSKLIQKLFQCFKQDCFTPFAEAISKRLQESNEFQLKGEKMWWKLRESIICAVGLVSGDLISSLESFDLRSFCKNVLLNDINSPVPFLRGRALWCASTIGKILSVDELAPFLLAASTTLNSPTDPIPVKIFACRAIGNLCPRLQGPMVVSYMDGIMGGLVGIINVLSKETLYLLLETFHVLLPLSEEVSLKYLTPIANALLVLWAHHYKDGILVSHMTDIFADFASSKSCHLILQEKIGSTLINLLRQFEKRQLVVVESTIDIVTTILMPQKNIAPVMMDHLFPLLCEIMMKSNESSVLNAGTHALRAYVRNAGPLLLSWKSESMETGMDLIFKVIARLLSPSIPDDAAMGAGYLIEKVMMTFSGQIGGVLDGLLTSVLNRLQASSESTLHQGLLMVFVRLFFMDTAQSINFLLSKGVQQLSFILREWTQQHSNFRGAFKIKLSIMAFGKLFQSVNPVLNSITVPGDIVELDTRAKRSKKQKEVYAEEPIKLRIFKILVREYQVILEDLEGDAELGSDSDDFDLDDEDEEETLKNIYNELNQKEGSDPFVPAEDVFGLEDFFQEEEKEDPDIKDEPIYNVNLKEFISGFLKAFAEQDRNSFLPLANALPPLDKECLNKLFSTR</sequence>
<evidence type="ECO:0000313" key="6">
    <source>
        <dbReference type="EMBL" id="NDV29270.1"/>
    </source>
</evidence>
<dbReference type="GO" id="GO:0006606">
    <property type="term" value="P:protein import into nucleus"/>
    <property type="evidence" value="ECO:0007669"/>
    <property type="project" value="TreeGrafter"/>
</dbReference>
<dbReference type="GO" id="GO:0005829">
    <property type="term" value="C:cytosol"/>
    <property type="evidence" value="ECO:0007669"/>
    <property type="project" value="TreeGrafter"/>
</dbReference>
<protein>
    <recommendedName>
        <fullName evidence="5">Importin N-terminal domain-containing protein</fullName>
    </recommendedName>
</protein>
<dbReference type="Pfam" id="PF03810">
    <property type="entry name" value="IBN_N"/>
    <property type="match status" value="1"/>
</dbReference>
<dbReference type="InterPro" id="IPR001494">
    <property type="entry name" value="Importin-beta_N"/>
</dbReference>
<evidence type="ECO:0000256" key="3">
    <source>
        <dbReference type="ARBA" id="ARBA00022927"/>
    </source>
</evidence>
<dbReference type="GO" id="GO:0031267">
    <property type="term" value="F:small GTPase binding"/>
    <property type="evidence" value="ECO:0007669"/>
    <property type="project" value="InterPro"/>
</dbReference>
<evidence type="ECO:0000256" key="1">
    <source>
        <dbReference type="ARBA" id="ARBA00004123"/>
    </source>
</evidence>
<dbReference type="InterPro" id="IPR016024">
    <property type="entry name" value="ARM-type_fold"/>
</dbReference>
<keyword evidence="2" id="KW-0813">Transport</keyword>
<dbReference type="SUPFAM" id="SSF48371">
    <property type="entry name" value="ARM repeat"/>
    <property type="match status" value="1"/>
</dbReference>